<protein>
    <recommendedName>
        <fullName evidence="3">PIN domain-containing protein</fullName>
    </recommendedName>
</protein>
<reference evidence="1 2" key="1">
    <citation type="journal article" date="2015" name="Appl. Environ. Microbiol.">
        <title>The Geoglobus acetivorans genome: Fe(III) reduction, acetate utilization, autotrophic growth, and degradation of aromatic compounds in a hyperthermophilic archaeon.</title>
        <authorList>
            <person name="Mardanov A.V."/>
            <person name="Slododkina G.B."/>
            <person name="Slobodkin A.I."/>
            <person name="Beletsky A.V."/>
            <person name="Gavrilov S.N."/>
            <person name="Kublanov I.V."/>
            <person name="Bonch-Osmolovskaya E.A."/>
            <person name="Skryabin K.G."/>
            <person name="Ravin N.V."/>
        </authorList>
    </citation>
    <scope>NUCLEOTIDE SEQUENCE [LARGE SCALE GENOMIC DNA]</scope>
    <source>
        <strain evidence="1 2">SBH6</strain>
    </source>
</reference>
<evidence type="ECO:0008006" key="3">
    <source>
        <dbReference type="Google" id="ProtNLM"/>
    </source>
</evidence>
<organism evidence="1 2">
    <name type="scientific">Geoglobus acetivorans</name>
    <dbReference type="NCBI Taxonomy" id="565033"/>
    <lineage>
        <taxon>Archaea</taxon>
        <taxon>Methanobacteriati</taxon>
        <taxon>Methanobacteriota</taxon>
        <taxon>Archaeoglobi</taxon>
        <taxon>Archaeoglobales</taxon>
        <taxon>Archaeoglobaceae</taxon>
        <taxon>Geoglobus</taxon>
    </lineage>
</organism>
<accession>A0A0A7GJA2</accession>
<dbReference type="STRING" id="565033.GACE_2013"/>
<dbReference type="AlphaFoldDB" id="A0A0A7GJA2"/>
<gene>
    <name evidence="1" type="ORF">GACE_2013</name>
</gene>
<proteinExistence type="predicted"/>
<dbReference type="KEGG" id="gac:GACE_2013"/>
<sequence length="40" mass="4503">MGKIEMVVLDTNVVIGLVKNKKEIEDNITAVTFVEFPRIV</sequence>
<evidence type="ECO:0000313" key="2">
    <source>
        <dbReference type="Proteomes" id="UP000030624"/>
    </source>
</evidence>
<evidence type="ECO:0000313" key="1">
    <source>
        <dbReference type="EMBL" id="AIY91037.1"/>
    </source>
</evidence>
<dbReference type="EMBL" id="CP009552">
    <property type="protein sequence ID" value="AIY91037.1"/>
    <property type="molecule type" value="Genomic_DNA"/>
</dbReference>
<dbReference type="HOGENOM" id="CLU_3282706_0_0_2"/>
<name>A0A0A7GJA2_GEOAI</name>
<dbReference type="Proteomes" id="UP000030624">
    <property type="component" value="Chromosome"/>
</dbReference>